<dbReference type="InterPro" id="IPR050911">
    <property type="entry name" value="DRAM/TMEM150_Autophagy_Mod"/>
</dbReference>
<evidence type="ECO:0000256" key="6">
    <source>
        <dbReference type="SAM" id="Phobius"/>
    </source>
</evidence>
<gene>
    <name evidence="9" type="ORF">SVUK_LOCUS10966</name>
</gene>
<evidence type="ECO:0000256" key="7">
    <source>
        <dbReference type="SAM" id="SignalP"/>
    </source>
</evidence>
<evidence type="ECO:0000256" key="1">
    <source>
        <dbReference type="ARBA" id="ARBA00004127"/>
    </source>
</evidence>
<proteinExistence type="inferred from homology"/>
<feature type="chain" id="PRO_5018175156" description="CWH43-like N-terminal domain-containing protein" evidence="7">
    <location>
        <begin position="18"/>
        <end position="224"/>
    </location>
</feature>
<feature type="transmembrane region" description="Helical" evidence="6">
    <location>
        <begin position="108"/>
        <end position="129"/>
    </location>
</feature>
<evidence type="ECO:0000313" key="10">
    <source>
        <dbReference type="Proteomes" id="UP000270094"/>
    </source>
</evidence>
<protein>
    <recommendedName>
        <fullName evidence="8">CWH43-like N-terminal domain-containing protein</fullName>
    </recommendedName>
</protein>
<keyword evidence="3 6" id="KW-0812">Transmembrane</keyword>
<dbReference type="GO" id="GO:0012505">
    <property type="term" value="C:endomembrane system"/>
    <property type="evidence" value="ECO:0007669"/>
    <property type="project" value="UniProtKB-SubCell"/>
</dbReference>
<dbReference type="InterPro" id="IPR019402">
    <property type="entry name" value="CWH43_N"/>
</dbReference>
<dbReference type="PANTHER" id="PTHR21324:SF2">
    <property type="entry name" value="EG:22E5.9 PROTEIN"/>
    <property type="match status" value="1"/>
</dbReference>
<evidence type="ECO:0000256" key="4">
    <source>
        <dbReference type="ARBA" id="ARBA00022989"/>
    </source>
</evidence>
<organism evidence="9 10">
    <name type="scientific">Strongylus vulgaris</name>
    <name type="common">Blood worm</name>
    <dbReference type="NCBI Taxonomy" id="40348"/>
    <lineage>
        <taxon>Eukaryota</taxon>
        <taxon>Metazoa</taxon>
        <taxon>Ecdysozoa</taxon>
        <taxon>Nematoda</taxon>
        <taxon>Chromadorea</taxon>
        <taxon>Rhabditida</taxon>
        <taxon>Rhabditina</taxon>
        <taxon>Rhabditomorpha</taxon>
        <taxon>Strongyloidea</taxon>
        <taxon>Strongylidae</taxon>
        <taxon>Strongylus</taxon>
    </lineage>
</organism>
<name>A0A3P7LA17_STRVU</name>
<feature type="signal peptide" evidence="7">
    <location>
        <begin position="1"/>
        <end position="17"/>
    </location>
</feature>
<reference evidence="9 10" key="1">
    <citation type="submission" date="2018-11" db="EMBL/GenBank/DDBJ databases">
        <authorList>
            <consortium name="Pathogen Informatics"/>
        </authorList>
    </citation>
    <scope>NUCLEOTIDE SEQUENCE [LARGE SCALE GENOMIC DNA]</scope>
</reference>
<feature type="transmembrane region" description="Helical" evidence="6">
    <location>
        <begin position="176"/>
        <end position="196"/>
    </location>
</feature>
<feature type="transmembrane region" description="Helical" evidence="6">
    <location>
        <begin position="135"/>
        <end position="164"/>
    </location>
</feature>
<evidence type="ECO:0000256" key="3">
    <source>
        <dbReference type="ARBA" id="ARBA00022692"/>
    </source>
</evidence>
<feature type="domain" description="CWH43-like N-terminal" evidence="8">
    <location>
        <begin position="57"/>
        <end position="194"/>
    </location>
</feature>
<feature type="transmembrane region" description="Helical" evidence="6">
    <location>
        <begin position="7"/>
        <end position="26"/>
    </location>
</feature>
<keyword evidence="4 6" id="KW-1133">Transmembrane helix</keyword>
<dbReference type="AlphaFoldDB" id="A0A3P7LA17"/>
<evidence type="ECO:0000313" key="9">
    <source>
        <dbReference type="EMBL" id="VDM75968.1"/>
    </source>
</evidence>
<evidence type="ECO:0000256" key="5">
    <source>
        <dbReference type="ARBA" id="ARBA00023136"/>
    </source>
</evidence>
<dbReference type="EMBL" id="UYYB01096121">
    <property type="protein sequence ID" value="VDM75968.1"/>
    <property type="molecule type" value="Genomic_DNA"/>
</dbReference>
<keyword evidence="7" id="KW-0732">Signal</keyword>
<dbReference type="PANTHER" id="PTHR21324">
    <property type="entry name" value="FASTING-INDUCIBLE INTEGRAL MEMBRANE PROTEIN TM6P1-RELATED"/>
    <property type="match status" value="1"/>
</dbReference>
<dbReference type="Proteomes" id="UP000270094">
    <property type="component" value="Unassembled WGS sequence"/>
</dbReference>
<dbReference type="OrthoDB" id="191706at2759"/>
<comment type="similarity">
    <text evidence="2">Belongs to the DRAM/TMEM150 family.</text>
</comment>
<comment type="subcellular location">
    <subcellularLocation>
        <location evidence="1">Endomembrane system</location>
        <topology evidence="1">Multi-pass membrane protein</topology>
    </subcellularLocation>
</comment>
<keyword evidence="10" id="KW-1185">Reference proteome</keyword>
<feature type="transmembrane region" description="Helical" evidence="6">
    <location>
        <begin position="67"/>
        <end position="87"/>
    </location>
</feature>
<dbReference type="Pfam" id="PF10277">
    <property type="entry name" value="Frag1"/>
    <property type="match status" value="1"/>
</dbReference>
<keyword evidence="5 6" id="KW-0472">Membrane</keyword>
<evidence type="ECO:0000259" key="8">
    <source>
        <dbReference type="Pfam" id="PF10277"/>
    </source>
</evidence>
<sequence>MILHRIWLLPILTVVFGLGTMLSGHLTSNLPKQLTFRYVIEIVTLNRFPALLPCNGDNTTSIPESAVFGQILNMAAILYALTIYVVHLQIEEFYGQCLQWNQARWFKFSTLLMFVGFASAFGLMLVANFRHSDILAVHLLGAMMAFIGMLIYGWGHVIFSYIVLPRLVPILICHVRLLLMVVLTCLLGLGTAAYFFNVFVPEGEDDFPGLDFDRSIDSPVALRN</sequence>
<evidence type="ECO:0000256" key="2">
    <source>
        <dbReference type="ARBA" id="ARBA00006565"/>
    </source>
</evidence>
<accession>A0A3P7LA17</accession>